<protein>
    <submittedName>
        <fullName evidence="1">Uncharacterized protein</fullName>
    </submittedName>
</protein>
<gene>
    <name evidence="1" type="ordered locus">KNP414_04114</name>
</gene>
<organism evidence="1 2">
    <name type="scientific">Paenibacillus mucilaginosus (strain KNP414)</name>
    <dbReference type="NCBI Taxonomy" id="1036673"/>
    <lineage>
        <taxon>Bacteria</taxon>
        <taxon>Bacillati</taxon>
        <taxon>Bacillota</taxon>
        <taxon>Bacilli</taxon>
        <taxon>Bacillales</taxon>
        <taxon>Paenibacillaceae</taxon>
        <taxon>Paenibacillus</taxon>
    </lineage>
</organism>
<dbReference type="Proteomes" id="UP000006620">
    <property type="component" value="Chromosome"/>
</dbReference>
<sequence>MHCFHVRPLLFLTASLPAFSFYTLSSITTKVRLEMFQERAACAGLHPFFL</sequence>
<proteinExistence type="predicted"/>
<name>F8FDT1_PAEMK</name>
<dbReference type="KEGG" id="pms:KNP414_04114"/>
<dbReference type="HOGENOM" id="CLU_3120657_0_0_9"/>
<evidence type="ECO:0000313" key="1">
    <source>
        <dbReference type="EMBL" id="AEI42646.1"/>
    </source>
</evidence>
<reference evidence="1 2" key="2">
    <citation type="journal article" date="2013" name="Genome Announc.">
        <title>Genome Sequence of Growth-Improving Paenibacillus mucilaginosus Strain KNP414.</title>
        <authorList>
            <person name="Lu J.J."/>
            <person name="Wang J.F."/>
            <person name="Hu X.F."/>
        </authorList>
    </citation>
    <scope>NUCLEOTIDE SEQUENCE [LARGE SCALE GENOMIC DNA]</scope>
    <source>
        <strain evidence="1 2">KNP414</strain>
    </source>
</reference>
<accession>F8FDT1</accession>
<dbReference type="AlphaFoldDB" id="F8FDT1"/>
<evidence type="ECO:0000313" key="2">
    <source>
        <dbReference type="Proteomes" id="UP000006620"/>
    </source>
</evidence>
<dbReference type="EMBL" id="CP002869">
    <property type="protein sequence ID" value="AEI42646.1"/>
    <property type="molecule type" value="Genomic_DNA"/>
</dbReference>
<reference evidence="2" key="1">
    <citation type="submission" date="2011-06" db="EMBL/GenBank/DDBJ databases">
        <title>Complete genome sequence of Paenibacillus mucilaginosus KNP414.</title>
        <authorList>
            <person name="Wang J."/>
            <person name="Hu S."/>
            <person name="Hu X."/>
            <person name="Zhang B."/>
            <person name="Dong D."/>
            <person name="Zhang S."/>
            <person name="Zhao K."/>
            <person name="Wu D."/>
        </authorList>
    </citation>
    <scope>NUCLEOTIDE SEQUENCE [LARGE SCALE GENOMIC DNA]</scope>
    <source>
        <strain evidence="2">KNP414</strain>
    </source>
</reference>
<dbReference type="PATRIC" id="fig|1036673.3.peg.3789"/>